<dbReference type="PANTHER" id="PTHR44094:SF8">
    <property type="entry name" value="DNAJ HEAT SHOCK N-TERMINAL DOMAIN-CONTAINING PROTEIN-RELATED"/>
    <property type="match status" value="1"/>
</dbReference>
<dbReference type="VEuPathDB" id="AmoebaDB:ACA1_201670"/>
<feature type="region of interest" description="Disordered" evidence="1">
    <location>
        <begin position="247"/>
        <end position="284"/>
    </location>
</feature>
<proteinExistence type="predicted"/>
<evidence type="ECO:0000313" key="3">
    <source>
        <dbReference type="EMBL" id="ELR19799.1"/>
    </source>
</evidence>
<reference evidence="3 4" key="1">
    <citation type="journal article" date="2013" name="Genome Biol.">
        <title>Genome of Acanthamoeba castellanii highlights extensive lateral gene transfer and early evolution of tyrosine kinase signaling.</title>
        <authorList>
            <person name="Clarke M."/>
            <person name="Lohan A.J."/>
            <person name="Liu B."/>
            <person name="Lagkouvardos I."/>
            <person name="Roy S."/>
            <person name="Zafar N."/>
            <person name="Bertelli C."/>
            <person name="Schilde C."/>
            <person name="Kianianmomeni A."/>
            <person name="Burglin T.R."/>
            <person name="Frech C."/>
            <person name="Turcotte B."/>
            <person name="Kopec K.O."/>
            <person name="Synnott J.M."/>
            <person name="Choo C."/>
            <person name="Paponov I."/>
            <person name="Finkler A."/>
            <person name="Soon Heng Tan C."/>
            <person name="Hutchins A.P."/>
            <person name="Weinmeier T."/>
            <person name="Rattei T."/>
            <person name="Chu J.S."/>
            <person name="Gimenez G."/>
            <person name="Irimia M."/>
            <person name="Rigden D.J."/>
            <person name="Fitzpatrick D.A."/>
            <person name="Lorenzo-Morales J."/>
            <person name="Bateman A."/>
            <person name="Chiu C.H."/>
            <person name="Tang P."/>
            <person name="Hegemann P."/>
            <person name="Fromm H."/>
            <person name="Raoult D."/>
            <person name="Greub G."/>
            <person name="Miranda-Saavedra D."/>
            <person name="Chen N."/>
            <person name="Nash P."/>
            <person name="Ginger M.L."/>
            <person name="Horn M."/>
            <person name="Schaap P."/>
            <person name="Caler L."/>
            <person name="Loftus B."/>
        </authorList>
    </citation>
    <scope>NUCLEOTIDE SEQUENCE [LARGE SCALE GENOMIC DNA]</scope>
    <source>
        <strain evidence="3 4">Neff</strain>
    </source>
</reference>
<organism evidence="3 4">
    <name type="scientific">Acanthamoeba castellanii (strain ATCC 30010 / Neff)</name>
    <dbReference type="NCBI Taxonomy" id="1257118"/>
    <lineage>
        <taxon>Eukaryota</taxon>
        <taxon>Amoebozoa</taxon>
        <taxon>Discosea</taxon>
        <taxon>Longamoebia</taxon>
        <taxon>Centramoebida</taxon>
        <taxon>Acanthamoebidae</taxon>
        <taxon>Acanthamoeba</taxon>
    </lineage>
</organism>
<gene>
    <name evidence="3" type="ORF">ACA1_201670</name>
</gene>
<dbReference type="InterPro" id="IPR052423">
    <property type="entry name" value="EMIR"/>
</dbReference>
<dbReference type="PANTHER" id="PTHR44094">
    <property type="entry name" value="DNAJ HEAT SHOCK N-TERMINAL DOMAIN-CONTAINING PROTEIN"/>
    <property type="match status" value="1"/>
</dbReference>
<dbReference type="Proteomes" id="UP000011083">
    <property type="component" value="Unassembled WGS sequence"/>
</dbReference>
<dbReference type="STRING" id="1257118.L8H2P9"/>
<dbReference type="KEGG" id="acan:ACA1_201670"/>
<protein>
    <submittedName>
        <fullName evidence="3">DNAJ heat shock domain containing protein</fullName>
    </submittedName>
</protein>
<feature type="domain" description="DNAJ-containing protein X-domain" evidence="2">
    <location>
        <begin position="62"/>
        <end position="235"/>
    </location>
</feature>
<feature type="compositionally biased region" description="Basic and acidic residues" evidence="1">
    <location>
        <begin position="272"/>
        <end position="284"/>
    </location>
</feature>
<dbReference type="GeneID" id="14920630"/>
<dbReference type="InterPro" id="IPR026894">
    <property type="entry name" value="DnaJ_X"/>
</dbReference>
<keyword evidence="4" id="KW-1185">Reference proteome</keyword>
<evidence type="ECO:0000256" key="1">
    <source>
        <dbReference type="SAM" id="MobiDB-lite"/>
    </source>
</evidence>
<accession>L8H2P9</accession>
<keyword evidence="3" id="KW-0346">Stress response</keyword>
<dbReference type="RefSeq" id="XP_004341894.1">
    <property type="nucleotide sequence ID" value="XM_004341846.1"/>
</dbReference>
<dbReference type="EMBL" id="KB007932">
    <property type="protein sequence ID" value="ELR19799.1"/>
    <property type="molecule type" value="Genomic_DNA"/>
</dbReference>
<sequence>MYDKFGKDYVSGQGGEVDISFAFKMLFGAGKFDDVIGEMNLFSSFMADEQSESAKAEQEKAQRERIEKLATTLHFIKLEPYTAGNTKEWVVLMEQDIEEKLEVPGGASLLLHIGYIYIQEAKQHDNRWFGLESFVSELSEKGHIVSEALSLVSEARKLQLVQQQLEGSQDTDVQMKALNQGINLVWKLGKLEIEQVLRQACEKMFKDCKDKKTRKKLVDGLRKLGEMYQKAAKKVGVARRAAPTINDFGEHFGGVPPTEQQQQDGTAIGGNEGKKAKGKDGKWV</sequence>
<dbReference type="AlphaFoldDB" id="L8H2P9"/>
<dbReference type="Pfam" id="PF14308">
    <property type="entry name" value="DnaJ-X"/>
    <property type="match status" value="1"/>
</dbReference>
<dbReference type="OrthoDB" id="10250354at2759"/>
<evidence type="ECO:0000259" key="2">
    <source>
        <dbReference type="Pfam" id="PF14308"/>
    </source>
</evidence>
<name>L8H2P9_ACACF</name>
<evidence type="ECO:0000313" key="4">
    <source>
        <dbReference type="Proteomes" id="UP000011083"/>
    </source>
</evidence>